<evidence type="ECO:0000256" key="1">
    <source>
        <dbReference type="ARBA" id="ARBA00007518"/>
    </source>
</evidence>
<proteinExistence type="inferred from homology"/>
<evidence type="ECO:0000313" key="4">
    <source>
        <dbReference type="Proteomes" id="UP000694620"/>
    </source>
</evidence>
<reference evidence="3" key="3">
    <citation type="submission" date="2025-09" db="UniProtKB">
        <authorList>
            <consortium name="Ensembl"/>
        </authorList>
    </citation>
    <scope>IDENTIFICATION</scope>
</reference>
<organism evidence="3 4">
    <name type="scientific">Erpetoichthys calabaricus</name>
    <name type="common">Rope fish</name>
    <name type="synonym">Calamoichthys calabaricus</name>
    <dbReference type="NCBI Taxonomy" id="27687"/>
    <lineage>
        <taxon>Eukaryota</taxon>
        <taxon>Metazoa</taxon>
        <taxon>Chordata</taxon>
        <taxon>Craniata</taxon>
        <taxon>Vertebrata</taxon>
        <taxon>Euteleostomi</taxon>
        <taxon>Actinopterygii</taxon>
        <taxon>Polypteriformes</taxon>
        <taxon>Polypteridae</taxon>
        <taxon>Erpetoichthys</taxon>
    </lineage>
</organism>
<evidence type="ECO:0000313" key="3">
    <source>
        <dbReference type="Ensembl" id="ENSECRP00000016923.1"/>
    </source>
</evidence>
<dbReference type="AlphaFoldDB" id="A0A8C4SGH7"/>
<comment type="similarity">
    <text evidence="1">Belongs to the tachykinin family.</text>
</comment>
<name>A0A8C4SGH7_ERPCA</name>
<accession>A0A8C4SGH7</accession>
<evidence type="ECO:0000256" key="2">
    <source>
        <dbReference type="ARBA" id="ARBA00022815"/>
    </source>
</evidence>
<keyword evidence="2" id="KW-0027">Amidation</keyword>
<dbReference type="InterPro" id="IPR013055">
    <property type="entry name" value="Tachy_Neuro_lke_CS"/>
</dbReference>
<sequence length="107" mass="11875">QLAQGTRQETNSGQESLRLNGLPRSFLKRYYDGSFDGFVGLMGRRNAGEYRKRQPSLGSIGGRAAYALSEEGRAVPGRRVKTTTTALVSVAGRHVRMCFGRRRVIKK</sequence>
<dbReference type="Proteomes" id="UP000694620">
    <property type="component" value="Chromosome 3"/>
</dbReference>
<dbReference type="PROSITE" id="PS00267">
    <property type="entry name" value="TACHYKININ"/>
    <property type="match status" value="1"/>
</dbReference>
<protein>
    <submittedName>
        <fullName evidence="3">Uncharacterized protein</fullName>
    </submittedName>
</protein>
<dbReference type="Ensembl" id="ENSECRT00000017223.1">
    <property type="protein sequence ID" value="ENSECRP00000016923.1"/>
    <property type="gene ID" value="ENSECRG00000011226.1"/>
</dbReference>
<reference evidence="3" key="1">
    <citation type="submission" date="2021-06" db="EMBL/GenBank/DDBJ databases">
        <authorList>
            <consortium name="Wellcome Sanger Institute Data Sharing"/>
        </authorList>
    </citation>
    <scope>NUCLEOTIDE SEQUENCE [LARGE SCALE GENOMIC DNA]</scope>
</reference>
<reference evidence="3" key="2">
    <citation type="submission" date="2025-08" db="UniProtKB">
        <authorList>
            <consortium name="Ensembl"/>
        </authorList>
    </citation>
    <scope>IDENTIFICATION</scope>
</reference>
<keyword evidence="4" id="KW-1185">Reference proteome</keyword>